<dbReference type="Proteomes" id="UP001148737">
    <property type="component" value="Unassembled WGS sequence"/>
</dbReference>
<keyword evidence="2" id="KW-1185">Reference proteome</keyword>
<evidence type="ECO:0000313" key="2">
    <source>
        <dbReference type="Proteomes" id="UP001148737"/>
    </source>
</evidence>
<gene>
    <name evidence="1" type="ORF">NLG97_g4705</name>
</gene>
<accession>A0ACC1QUI5</accession>
<evidence type="ECO:0000313" key="1">
    <source>
        <dbReference type="EMBL" id="KAJ3493476.1"/>
    </source>
</evidence>
<protein>
    <submittedName>
        <fullName evidence="1">Uncharacterized protein</fullName>
    </submittedName>
</protein>
<name>A0ACC1QUI5_9HYPO</name>
<comment type="caution">
    <text evidence="1">The sequence shown here is derived from an EMBL/GenBank/DDBJ whole genome shotgun (WGS) entry which is preliminary data.</text>
</comment>
<dbReference type="EMBL" id="JANAKD010000483">
    <property type="protein sequence ID" value="KAJ3493476.1"/>
    <property type="molecule type" value="Genomic_DNA"/>
</dbReference>
<sequence length="409" mass="47131">MSADTRPQIMKFDLSDIPNPPMKHADQAHKAVRYYQTYAARMTRNEQLLCIEKIKAHDYTPHNSKQSAVAHHKIYRRMRNRKGGTHWVPEEIHFVHWLLCNASMENVKWLQNCAQVMRSAGISDREPCFGEYQKQYLTAFECLELPPIDIYAAAYTGSTIDVNEPTRTHRKSARKDNSKDNESDQDGNIRETRAQNTRRQNDKKQNEEAINSDNFDSSYSDSSISSSEESWENESYIATEPHDKDTDNSSDLSRGDSTGDKYSDRANDQGAAVLNEDTASRGDLSEDRPAALVQHLAECIISSETFKTQQEIHSQEHGKEFQLLRDKMEEGDKVAQEKINKLEAKVNKLEATNDGLKATNDKLEAKIDQLEATVQDNKRRFNKFCQERAIKKEEKEKSRHEKKRKREED</sequence>
<proteinExistence type="predicted"/>
<organism evidence="1 2">
    <name type="scientific">Lecanicillium saksenae</name>
    <dbReference type="NCBI Taxonomy" id="468837"/>
    <lineage>
        <taxon>Eukaryota</taxon>
        <taxon>Fungi</taxon>
        <taxon>Dikarya</taxon>
        <taxon>Ascomycota</taxon>
        <taxon>Pezizomycotina</taxon>
        <taxon>Sordariomycetes</taxon>
        <taxon>Hypocreomycetidae</taxon>
        <taxon>Hypocreales</taxon>
        <taxon>Cordycipitaceae</taxon>
        <taxon>Lecanicillium</taxon>
    </lineage>
</organism>
<reference evidence="1" key="1">
    <citation type="submission" date="2022-07" db="EMBL/GenBank/DDBJ databases">
        <title>Genome Sequence of Lecanicillium saksenae.</title>
        <authorList>
            <person name="Buettner E."/>
        </authorList>
    </citation>
    <scope>NUCLEOTIDE SEQUENCE</scope>
    <source>
        <strain evidence="1">VT-O1</strain>
    </source>
</reference>